<dbReference type="Pfam" id="PF03661">
    <property type="entry name" value="TMEM33_Pom33"/>
    <property type="match status" value="1"/>
</dbReference>
<dbReference type="OMA" id="CLSHPMV"/>
<evidence type="ECO:0000256" key="5">
    <source>
        <dbReference type="ARBA" id="ARBA00023136"/>
    </source>
</evidence>
<gene>
    <name evidence="8" type="ORF">Vbra_5688</name>
</gene>
<dbReference type="GO" id="GO:0005783">
    <property type="term" value="C:endoplasmic reticulum"/>
    <property type="evidence" value="ECO:0007669"/>
    <property type="project" value="TreeGrafter"/>
</dbReference>
<dbReference type="InterPro" id="IPR051645">
    <property type="entry name" value="PER33/POM33_regulator"/>
</dbReference>
<evidence type="ECO:0000256" key="6">
    <source>
        <dbReference type="SAM" id="MobiDB-lite"/>
    </source>
</evidence>
<dbReference type="GO" id="GO:0071786">
    <property type="term" value="P:endoplasmic reticulum tubular network organization"/>
    <property type="evidence" value="ECO:0007669"/>
    <property type="project" value="TreeGrafter"/>
</dbReference>
<dbReference type="InParanoid" id="A0A0G4F3L6"/>
<evidence type="ECO:0008006" key="10">
    <source>
        <dbReference type="Google" id="ProtNLM"/>
    </source>
</evidence>
<proteinExistence type="inferred from homology"/>
<comment type="subcellular location">
    <subcellularLocation>
        <location evidence="1">Membrane</location>
        <topology evidence="1">Multi-pass membrane protein</topology>
    </subcellularLocation>
</comment>
<evidence type="ECO:0000256" key="1">
    <source>
        <dbReference type="ARBA" id="ARBA00004141"/>
    </source>
</evidence>
<protein>
    <recommendedName>
        <fullName evidence="10">Transmembrane protein</fullName>
    </recommendedName>
</protein>
<comment type="similarity">
    <text evidence="2">Belongs to the PER33/POM33 family.</text>
</comment>
<dbReference type="STRING" id="1169540.A0A0G4F3L6"/>
<feature type="transmembrane region" description="Helical" evidence="7">
    <location>
        <begin position="170"/>
        <end position="191"/>
    </location>
</feature>
<dbReference type="PANTHER" id="PTHR12703">
    <property type="entry name" value="TRANSMEMBRANE PROTEIN 33"/>
    <property type="match status" value="1"/>
</dbReference>
<dbReference type="InterPro" id="IPR005344">
    <property type="entry name" value="TMEM33/Pom33"/>
</dbReference>
<dbReference type="PhylomeDB" id="A0A0G4F3L6"/>
<dbReference type="Proteomes" id="UP000041254">
    <property type="component" value="Unassembled WGS sequence"/>
</dbReference>
<evidence type="ECO:0000256" key="4">
    <source>
        <dbReference type="ARBA" id="ARBA00022989"/>
    </source>
</evidence>
<feature type="transmembrane region" description="Helical" evidence="7">
    <location>
        <begin position="132"/>
        <end position="149"/>
    </location>
</feature>
<keyword evidence="4 7" id="KW-1133">Transmembrane helix</keyword>
<evidence type="ECO:0000256" key="2">
    <source>
        <dbReference type="ARBA" id="ARBA00007322"/>
    </source>
</evidence>
<evidence type="ECO:0000256" key="7">
    <source>
        <dbReference type="SAM" id="Phobius"/>
    </source>
</evidence>
<dbReference type="EMBL" id="CDMY01000366">
    <property type="protein sequence ID" value="CEM06507.1"/>
    <property type="molecule type" value="Genomic_DNA"/>
</dbReference>
<dbReference type="AlphaFoldDB" id="A0A0G4F3L6"/>
<keyword evidence="5 7" id="KW-0472">Membrane</keyword>
<reference evidence="8 9" key="1">
    <citation type="submission" date="2014-11" db="EMBL/GenBank/DDBJ databases">
        <authorList>
            <person name="Zhu J."/>
            <person name="Qi W."/>
            <person name="Song R."/>
        </authorList>
    </citation>
    <scope>NUCLEOTIDE SEQUENCE [LARGE SCALE GENOMIC DNA]</scope>
</reference>
<organism evidence="8 9">
    <name type="scientific">Vitrella brassicaformis (strain CCMP3155)</name>
    <dbReference type="NCBI Taxonomy" id="1169540"/>
    <lineage>
        <taxon>Eukaryota</taxon>
        <taxon>Sar</taxon>
        <taxon>Alveolata</taxon>
        <taxon>Colpodellida</taxon>
        <taxon>Vitrellaceae</taxon>
        <taxon>Vitrella</taxon>
    </lineage>
</organism>
<evidence type="ECO:0000256" key="3">
    <source>
        <dbReference type="ARBA" id="ARBA00022692"/>
    </source>
</evidence>
<dbReference type="VEuPathDB" id="CryptoDB:Vbra_5688"/>
<feature type="region of interest" description="Disordered" evidence="6">
    <location>
        <begin position="54"/>
        <end position="98"/>
    </location>
</feature>
<dbReference type="PANTHER" id="PTHR12703:SF4">
    <property type="entry name" value="TRANSMEMBRANE PROTEIN 33"/>
    <property type="match status" value="1"/>
</dbReference>
<evidence type="ECO:0000313" key="9">
    <source>
        <dbReference type="Proteomes" id="UP000041254"/>
    </source>
</evidence>
<keyword evidence="9" id="KW-1185">Reference proteome</keyword>
<dbReference type="GO" id="GO:0016020">
    <property type="term" value="C:membrane"/>
    <property type="evidence" value="ECO:0007669"/>
    <property type="project" value="UniProtKB-SubCell"/>
</dbReference>
<evidence type="ECO:0000313" key="8">
    <source>
        <dbReference type="EMBL" id="CEM06507.1"/>
    </source>
</evidence>
<accession>A0A0G4F3L6</accession>
<sequence>MADLSDAEKKFLAFDFSKSSEWQSYLGSLYPTPPHDKILKWKKKWYQKNVDKDFPLDSSAGEPARDKPSSAGPSGASYTQSSPNRSTAGRSSSGGVHRPMSNAESISVTAQLVAIVCAIIYLIPMLGVARRAYTFSLGAFGIGFFADVVSKCGMPKFSTEYLQRAVQEDVFFMIIYCMFFLTSPPFVVLLVPPAMTAFMAIVEFSEVRAGPMKQIVVQKMPSMAASFDQVTTFARNMGRQRYQIMGWRADCEVGIGFLLILLAFGRRMSPLTVFIYWSTMRLRYMMSAFTQASFRKLDTSITRLLAAPMVPSAVMTIYQKIRSYCYSFVDEDQLRQQQAGGGGAGRMCTIM</sequence>
<feature type="compositionally biased region" description="Polar residues" evidence="6">
    <location>
        <begin position="76"/>
        <end position="94"/>
    </location>
</feature>
<keyword evidence="3 7" id="KW-0812">Transmembrane</keyword>
<feature type="transmembrane region" description="Helical" evidence="7">
    <location>
        <begin position="255"/>
        <end position="277"/>
    </location>
</feature>
<feature type="transmembrane region" description="Helical" evidence="7">
    <location>
        <begin position="106"/>
        <end position="126"/>
    </location>
</feature>
<name>A0A0G4F3L6_VITBC</name>
<dbReference type="GO" id="GO:0061024">
    <property type="term" value="P:membrane organization"/>
    <property type="evidence" value="ECO:0007669"/>
    <property type="project" value="TreeGrafter"/>
</dbReference>
<dbReference type="OrthoDB" id="306953at2759"/>